<dbReference type="Proteomes" id="UP000219338">
    <property type="component" value="Unassembled WGS sequence"/>
</dbReference>
<dbReference type="AlphaFoldDB" id="A0A284RD98"/>
<dbReference type="EMBL" id="FUEG01000007">
    <property type="protein sequence ID" value="SJL06723.1"/>
    <property type="molecule type" value="Genomic_DNA"/>
</dbReference>
<sequence length="152" mass="17439">MYRQNSPSLLAKYHTQIRDLFGHPHMRVMLGMGGTTGLLSRLFGKVKLVCAFMDRLLVIICQHLQGNTDTNDADSKGLIWDRVNASEINVLHGYMSSGKEEDQWIFPTYNILDSEMLKEWEGLTNRYVHEVFRKIAADLELGKVTARTHGEW</sequence>
<proteinExistence type="predicted"/>
<name>A0A284RD98_ARMOS</name>
<evidence type="ECO:0000313" key="1">
    <source>
        <dbReference type="EMBL" id="SJL06723.1"/>
    </source>
</evidence>
<gene>
    <name evidence="1" type="ORF">ARMOST_10065</name>
</gene>
<reference evidence="2" key="1">
    <citation type="journal article" date="2017" name="Nat. Ecol. Evol.">
        <title>Genome expansion and lineage-specific genetic innovations in the forest pathogenic fungi Armillaria.</title>
        <authorList>
            <person name="Sipos G."/>
            <person name="Prasanna A.N."/>
            <person name="Walter M.C."/>
            <person name="O'Connor E."/>
            <person name="Balint B."/>
            <person name="Krizsan K."/>
            <person name="Kiss B."/>
            <person name="Hess J."/>
            <person name="Varga T."/>
            <person name="Slot J."/>
            <person name="Riley R."/>
            <person name="Boka B."/>
            <person name="Rigling D."/>
            <person name="Barry K."/>
            <person name="Lee J."/>
            <person name="Mihaltcheva S."/>
            <person name="LaButti K."/>
            <person name="Lipzen A."/>
            <person name="Waldron R."/>
            <person name="Moloney N.M."/>
            <person name="Sperisen C."/>
            <person name="Kredics L."/>
            <person name="Vagvoelgyi C."/>
            <person name="Patrignani A."/>
            <person name="Fitzpatrick D."/>
            <person name="Nagy I."/>
            <person name="Doyle S."/>
            <person name="Anderson J.B."/>
            <person name="Grigoriev I.V."/>
            <person name="Gueldener U."/>
            <person name="Muensterkoetter M."/>
            <person name="Nagy L.G."/>
        </authorList>
    </citation>
    <scope>NUCLEOTIDE SEQUENCE [LARGE SCALE GENOMIC DNA]</scope>
    <source>
        <strain evidence="2">C18/9</strain>
    </source>
</reference>
<accession>A0A284RD98</accession>
<evidence type="ECO:0000313" key="2">
    <source>
        <dbReference type="Proteomes" id="UP000219338"/>
    </source>
</evidence>
<protein>
    <submittedName>
        <fullName evidence="1">Uncharacterized protein</fullName>
    </submittedName>
</protein>
<keyword evidence="2" id="KW-1185">Reference proteome</keyword>
<organism evidence="1 2">
    <name type="scientific">Armillaria ostoyae</name>
    <name type="common">Armillaria root rot fungus</name>
    <dbReference type="NCBI Taxonomy" id="47428"/>
    <lineage>
        <taxon>Eukaryota</taxon>
        <taxon>Fungi</taxon>
        <taxon>Dikarya</taxon>
        <taxon>Basidiomycota</taxon>
        <taxon>Agaricomycotina</taxon>
        <taxon>Agaricomycetes</taxon>
        <taxon>Agaricomycetidae</taxon>
        <taxon>Agaricales</taxon>
        <taxon>Marasmiineae</taxon>
        <taxon>Physalacriaceae</taxon>
        <taxon>Armillaria</taxon>
    </lineage>
</organism>